<evidence type="ECO:0000256" key="1">
    <source>
        <dbReference type="ARBA" id="ARBA00037961"/>
    </source>
</evidence>
<dbReference type="Gene3D" id="3.40.225.10">
    <property type="entry name" value="Class II aldolase/adducin N-terminal domain"/>
    <property type="match status" value="1"/>
</dbReference>
<dbReference type="OrthoDB" id="5291399at2"/>
<feature type="domain" description="Class II aldolase/adducin N-terminal" evidence="2">
    <location>
        <begin position="23"/>
        <end position="203"/>
    </location>
</feature>
<reference evidence="3 4" key="1">
    <citation type="submission" date="2018-08" db="EMBL/GenBank/DDBJ databases">
        <title>Henriciella mobilis sp. nov., isolated from seawater.</title>
        <authorList>
            <person name="Cheng H."/>
            <person name="Wu Y.-H."/>
            <person name="Xu X.-W."/>
            <person name="Guo L.-L."/>
        </authorList>
    </citation>
    <scope>NUCLEOTIDE SEQUENCE [LARGE SCALE GENOMIC DNA]</scope>
    <source>
        <strain evidence="3 4">JN25</strain>
    </source>
</reference>
<dbReference type="NCBIfam" id="NF005451">
    <property type="entry name" value="PRK07044.1"/>
    <property type="match status" value="1"/>
</dbReference>
<organism evidence="3 4">
    <name type="scientific">Henriciella mobilis</name>
    <dbReference type="NCBI Taxonomy" id="2305467"/>
    <lineage>
        <taxon>Bacteria</taxon>
        <taxon>Pseudomonadati</taxon>
        <taxon>Pseudomonadota</taxon>
        <taxon>Alphaproteobacteria</taxon>
        <taxon>Hyphomonadales</taxon>
        <taxon>Hyphomonadaceae</taxon>
        <taxon>Henriciella</taxon>
    </lineage>
</organism>
<dbReference type="GO" id="GO:0005856">
    <property type="term" value="C:cytoskeleton"/>
    <property type="evidence" value="ECO:0007669"/>
    <property type="project" value="TreeGrafter"/>
</dbReference>
<dbReference type="InterPro" id="IPR036409">
    <property type="entry name" value="Aldolase_II/adducin_N_sf"/>
</dbReference>
<dbReference type="Pfam" id="PF00596">
    <property type="entry name" value="Aldolase_II"/>
    <property type="match status" value="1"/>
</dbReference>
<dbReference type="SMART" id="SM01007">
    <property type="entry name" value="Aldolase_II"/>
    <property type="match status" value="1"/>
</dbReference>
<evidence type="ECO:0000313" key="3">
    <source>
        <dbReference type="EMBL" id="RIJ32728.1"/>
    </source>
</evidence>
<dbReference type="AlphaFoldDB" id="A0A399RNF5"/>
<protein>
    <submittedName>
        <fullName evidence="3">Class II aldolase/adducin family protein</fullName>
    </submittedName>
</protein>
<dbReference type="Proteomes" id="UP000266385">
    <property type="component" value="Unassembled WGS sequence"/>
</dbReference>
<keyword evidence="4" id="KW-1185">Reference proteome</keyword>
<dbReference type="InterPro" id="IPR001303">
    <property type="entry name" value="Aldolase_II/adducin_N"/>
</dbReference>
<dbReference type="PANTHER" id="PTHR10672:SF3">
    <property type="entry name" value="PROTEIN HU-LI TAI SHAO"/>
    <property type="match status" value="1"/>
</dbReference>
<comment type="caution">
    <text evidence="3">The sequence shown here is derived from an EMBL/GenBank/DDBJ whole genome shotgun (WGS) entry which is preliminary data.</text>
</comment>
<dbReference type="InterPro" id="IPR051017">
    <property type="entry name" value="Aldolase-II_Adducin_sf"/>
</dbReference>
<dbReference type="PANTHER" id="PTHR10672">
    <property type="entry name" value="ADDUCIN"/>
    <property type="match status" value="1"/>
</dbReference>
<evidence type="ECO:0000313" key="4">
    <source>
        <dbReference type="Proteomes" id="UP000266385"/>
    </source>
</evidence>
<gene>
    <name evidence="3" type="ORF">D1223_02445</name>
</gene>
<sequence>MTTTMKHAASQSDMKEDEWHARVELAALYRLTAMFGWDQLIYNHISVRVPGEPEAFLVNPFGIMFDEMRASDLTKVYSDGTAVGEKGYGVNEAGFFLHSVLHDARPDINCVMHFHSVEVAAVANHPQGLLPLCQEAMLNFDTISYHDFGGILVDDTERESLIEDLGQNNIMLLRNHGVAVVGRSVPATFNRAFNLDKACKIQVATLAQGAQPVQPEQAIVDSVIKTYSRLSGPDLGRLEFDALMRKLDRLDPSYRQ</sequence>
<proteinExistence type="inferred from homology"/>
<dbReference type="GO" id="GO:0051015">
    <property type="term" value="F:actin filament binding"/>
    <property type="evidence" value="ECO:0007669"/>
    <property type="project" value="TreeGrafter"/>
</dbReference>
<comment type="similarity">
    <text evidence="1">Belongs to the aldolase class II family.</text>
</comment>
<dbReference type="EMBL" id="QWFX01000005">
    <property type="protein sequence ID" value="RIJ32728.1"/>
    <property type="molecule type" value="Genomic_DNA"/>
</dbReference>
<evidence type="ECO:0000259" key="2">
    <source>
        <dbReference type="SMART" id="SM01007"/>
    </source>
</evidence>
<dbReference type="SUPFAM" id="SSF53639">
    <property type="entry name" value="AraD/HMP-PK domain-like"/>
    <property type="match status" value="1"/>
</dbReference>
<accession>A0A399RNF5</accession>
<name>A0A399RNF5_9PROT</name>
<dbReference type="RefSeq" id="WP_119374809.1">
    <property type="nucleotide sequence ID" value="NZ_QWFX01000005.1"/>
</dbReference>